<organism evidence="1 2">
    <name type="scientific">Xenoophorus captivus</name>
    <dbReference type="NCBI Taxonomy" id="1517983"/>
    <lineage>
        <taxon>Eukaryota</taxon>
        <taxon>Metazoa</taxon>
        <taxon>Chordata</taxon>
        <taxon>Craniata</taxon>
        <taxon>Vertebrata</taxon>
        <taxon>Euteleostomi</taxon>
        <taxon>Actinopterygii</taxon>
        <taxon>Neopterygii</taxon>
        <taxon>Teleostei</taxon>
        <taxon>Neoteleostei</taxon>
        <taxon>Acanthomorphata</taxon>
        <taxon>Ovalentaria</taxon>
        <taxon>Atherinomorphae</taxon>
        <taxon>Cyprinodontiformes</taxon>
        <taxon>Goodeidae</taxon>
        <taxon>Xenoophorus</taxon>
    </lineage>
</organism>
<reference evidence="1 2" key="1">
    <citation type="submission" date="2021-06" db="EMBL/GenBank/DDBJ databases">
        <authorList>
            <person name="Palmer J.M."/>
        </authorList>
    </citation>
    <scope>NUCLEOTIDE SEQUENCE [LARGE SCALE GENOMIC DNA]</scope>
    <source>
        <strain evidence="1 2">XC_2019</strain>
        <tissue evidence="1">Muscle</tissue>
    </source>
</reference>
<keyword evidence="2" id="KW-1185">Reference proteome</keyword>
<evidence type="ECO:0000313" key="1">
    <source>
        <dbReference type="EMBL" id="MEQ2207760.1"/>
    </source>
</evidence>
<protein>
    <submittedName>
        <fullName evidence="1">Uncharacterized protein</fullName>
    </submittedName>
</protein>
<dbReference type="EMBL" id="JAHRIN010045816">
    <property type="protein sequence ID" value="MEQ2207760.1"/>
    <property type="molecule type" value="Genomic_DNA"/>
</dbReference>
<sequence length="101" mass="11816">MNNYYLLTKLLIKLEYCLFNNEWKSMEGLYKNMKILHMCVCVWLGQLAGTLADEVGRGHTKLWQINNKKTLAANSRTDQLKQTQSHEADVYVDRSMDVCVW</sequence>
<gene>
    <name evidence="1" type="ORF">XENOCAPTIV_018155</name>
</gene>
<name>A0ABV0RHX1_9TELE</name>
<proteinExistence type="predicted"/>
<comment type="caution">
    <text evidence="1">The sequence shown here is derived from an EMBL/GenBank/DDBJ whole genome shotgun (WGS) entry which is preliminary data.</text>
</comment>
<accession>A0ABV0RHX1</accession>
<evidence type="ECO:0000313" key="2">
    <source>
        <dbReference type="Proteomes" id="UP001434883"/>
    </source>
</evidence>
<dbReference type="Proteomes" id="UP001434883">
    <property type="component" value="Unassembled WGS sequence"/>
</dbReference>